<dbReference type="Proteomes" id="UP001180487">
    <property type="component" value="Unassembled WGS sequence"/>
</dbReference>
<reference evidence="2 3" key="1">
    <citation type="submission" date="2023-07" db="EMBL/GenBank/DDBJ databases">
        <title>Sorghum-associated microbial communities from plants grown in Nebraska, USA.</title>
        <authorList>
            <person name="Schachtman D."/>
        </authorList>
    </citation>
    <scope>NUCLEOTIDE SEQUENCE [LARGE SCALE GENOMIC DNA]</scope>
    <source>
        <strain evidence="2 3">BE313</strain>
    </source>
</reference>
<dbReference type="RefSeq" id="WP_116606901.1">
    <property type="nucleotide sequence ID" value="NZ_JAVDXT010000005.1"/>
</dbReference>
<gene>
    <name evidence="2" type="ORF">J2X19_004295</name>
</gene>
<evidence type="ECO:0000259" key="1">
    <source>
        <dbReference type="Pfam" id="PF07045"/>
    </source>
</evidence>
<dbReference type="InterPro" id="IPR010753">
    <property type="entry name" value="DUF1330"/>
</dbReference>
<keyword evidence="3" id="KW-1185">Reference proteome</keyword>
<dbReference type="PANTHER" id="PTHR41521:SF4">
    <property type="entry name" value="BLR0684 PROTEIN"/>
    <property type="match status" value="1"/>
</dbReference>
<name>A0ABU2CE28_9BURK</name>
<evidence type="ECO:0000313" key="3">
    <source>
        <dbReference type="Proteomes" id="UP001180487"/>
    </source>
</evidence>
<comment type="caution">
    <text evidence="2">The sequence shown here is derived from an EMBL/GenBank/DDBJ whole genome shotgun (WGS) entry which is preliminary data.</text>
</comment>
<dbReference type="Gene3D" id="3.30.70.100">
    <property type="match status" value="1"/>
</dbReference>
<dbReference type="PANTHER" id="PTHR41521">
    <property type="match status" value="1"/>
</dbReference>
<protein>
    <submittedName>
        <fullName evidence="2">Uncharacterized protein (DUF1330 family)</fullName>
    </submittedName>
</protein>
<dbReference type="InterPro" id="IPR011008">
    <property type="entry name" value="Dimeric_a/b-barrel"/>
</dbReference>
<dbReference type="Pfam" id="PF07045">
    <property type="entry name" value="DUF1330"/>
    <property type="match status" value="1"/>
</dbReference>
<organism evidence="2 3">
    <name type="scientific">Rhodoferax ferrireducens</name>
    <dbReference type="NCBI Taxonomy" id="192843"/>
    <lineage>
        <taxon>Bacteria</taxon>
        <taxon>Pseudomonadati</taxon>
        <taxon>Pseudomonadota</taxon>
        <taxon>Betaproteobacteria</taxon>
        <taxon>Burkholderiales</taxon>
        <taxon>Comamonadaceae</taxon>
        <taxon>Rhodoferax</taxon>
    </lineage>
</organism>
<accession>A0ABU2CE28</accession>
<feature type="domain" description="DUF1330" evidence="1">
    <location>
        <begin position="3"/>
        <end position="95"/>
    </location>
</feature>
<dbReference type="SUPFAM" id="SSF54909">
    <property type="entry name" value="Dimeric alpha+beta barrel"/>
    <property type="match status" value="1"/>
</dbReference>
<proteinExistence type="predicted"/>
<evidence type="ECO:0000313" key="2">
    <source>
        <dbReference type="EMBL" id="MDR7379599.1"/>
    </source>
</evidence>
<sequence length="95" mass="10361">MPSYAIGSLVVHNTDWQKEYSEKMPALIARHGGILRARAPVQLLEGRAHLPGTTVVIEFPSAAQARAWYDDPAHAPLKQLRDSGASFDLVLLDGV</sequence>
<dbReference type="EMBL" id="JAVDXT010000005">
    <property type="protein sequence ID" value="MDR7379599.1"/>
    <property type="molecule type" value="Genomic_DNA"/>
</dbReference>